<evidence type="ECO:0008006" key="5">
    <source>
        <dbReference type="Google" id="ProtNLM"/>
    </source>
</evidence>
<reference evidence="3" key="1">
    <citation type="submission" date="2021-01" db="EMBL/GenBank/DDBJ databases">
        <authorList>
            <person name="Corre E."/>
            <person name="Pelletier E."/>
            <person name="Niang G."/>
            <person name="Scheremetjew M."/>
            <person name="Finn R."/>
            <person name="Kale V."/>
            <person name="Holt S."/>
            <person name="Cochrane G."/>
            <person name="Meng A."/>
            <person name="Brown T."/>
            <person name="Cohen L."/>
        </authorList>
    </citation>
    <scope>NUCLEOTIDE SEQUENCE</scope>
    <source>
        <strain evidence="3">308</strain>
    </source>
</reference>
<dbReference type="SUPFAM" id="SSF51126">
    <property type="entry name" value="Pectin lyase-like"/>
    <property type="match status" value="1"/>
</dbReference>
<evidence type="ECO:0000313" key="3">
    <source>
        <dbReference type="EMBL" id="CAD8885162.1"/>
    </source>
</evidence>
<organism evidence="3">
    <name type="scientific">Corethron hystrix</name>
    <dbReference type="NCBI Taxonomy" id="216773"/>
    <lineage>
        <taxon>Eukaryota</taxon>
        <taxon>Sar</taxon>
        <taxon>Stramenopiles</taxon>
        <taxon>Ochrophyta</taxon>
        <taxon>Bacillariophyta</taxon>
        <taxon>Coscinodiscophyceae</taxon>
        <taxon>Corethrophycidae</taxon>
        <taxon>Corethrales</taxon>
        <taxon>Corethraceae</taxon>
        <taxon>Corethron</taxon>
    </lineage>
</organism>
<protein>
    <recommendedName>
        <fullName evidence="5">Right handed beta helix domain-containing protein</fullName>
    </recommendedName>
</protein>
<keyword evidence="2" id="KW-0732">Signal</keyword>
<feature type="chain" id="PRO_5036192189" description="Right handed beta helix domain-containing protein" evidence="2">
    <location>
        <begin position="20"/>
        <end position="1207"/>
    </location>
</feature>
<proteinExistence type="predicted"/>
<name>A0A6U5G6M8_9STRA</name>
<gene>
    <name evidence="3" type="ORF">CHYS00102_LOCUS12359</name>
    <name evidence="4" type="ORF">CHYS00102_LOCUS12365</name>
</gene>
<feature type="signal peptide" evidence="2">
    <location>
        <begin position="1"/>
        <end position="19"/>
    </location>
</feature>
<feature type="region of interest" description="Disordered" evidence="1">
    <location>
        <begin position="38"/>
        <end position="59"/>
    </location>
</feature>
<feature type="compositionally biased region" description="Low complexity" evidence="1">
    <location>
        <begin position="38"/>
        <end position="53"/>
    </location>
</feature>
<accession>A0A6U5G6M8</accession>
<evidence type="ECO:0000256" key="1">
    <source>
        <dbReference type="SAM" id="MobiDB-lite"/>
    </source>
</evidence>
<evidence type="ECO:0000256" key="2">
    <source>
        <dbReference type="SAM" id="SignalP"/>
    </source>
</evidence>
<evidence type="ECO:0000313" key="4">
    <source>
        <dbReference type="EMBL" id="CAD8885168.1"/>
    </source>
</evidence>
<dbReference type="EMBL" id="HBFR01016937">
    <property type="protein sequence ID" value="CAD8885168.1"/>
    <property type="molecule type" value="Transcribed_RNA"/>
</dbReference>
<dbReference type="EMBL" id="HBFR01016926">
    <property type="protein sequence ID" value="CAD8885162.1"/>
    <property type="molecule type" value="Transcribed_RNA"/>
</dbReference>
<dbReference type="InterPro" id="IPR011050">
    <property type="entry name" value="Pectin_lyase_fold/virulence"/>
</dbReference>
<dbReference type="AlphaFoldDB" id="A0A6U5G6M8"/>
<sequence>MSRHVILIAALLLGPPGNCSPPFPVAAAADTPTTVWFVDPSSGSDDPSNPGTDASSPLRTVQRCVDIMVTHSSSSGPPPSPPYADGVRGRCILAGGVDYGPTEGGTGRAGAVVEGLRGTSDGIYEIASADPSEPATFVGYEELDDDAVWTYVQGGDASAGEPTTGHWVTNLSEQLLSLNPWQLFVDGEMYVNARWPDARWDDRSVFLVENWQKSTWDGWFEKDIEKDSWVVDGSGQLAAGGYDVVGASVVLNVKHWFTFATTVTNFLPEENKVVYRVQPGWKGDKWAAGKDAFFLENKPEFISQETEWHLDMDSGVLRVALRGGTDADPSSLRIGLRVQEYALRIADSSDLRLQDLRFFGTTVYAAALTVQKTVNGVEFDSLTFEHPSAMKRMAGDHRYSWPTTLYDTSKGKPSRNRIFNCTLVGNEGHPTTRLRGDGMVLENNLFRDVDFTAVTTVPCTPSGSKASLWDGNPSVCTKANYVGGGTALEASFGTVSNPTIVRRNTINTYGGSSGLTVGKNTEVELNRIHGAMALQLDGALVQGGGHDRYEVGDRSDRWAPTLCGGLKTSEDCIKAGCEWSDGDGSCSGDPSEEYLSQDDNLPPQEAIDGSSYFGVVYRQNWLYDAKNDRISKRGLRFDRPQATCNGRFGNTWTNHGSMVQNVAWNTNGIMVKGSQLRAERNTITGSGSGVDGEGSNIRDLTVYDEFSEGTCTCNSSLCRSQALTCCVPGDDATFEGRTNVILGNLLASEHKRTVGNVDHLFPGRSEGNLAGPEMWGHLRDPWNLDFRPMEGSPVAINGTGAYGYEESLREYFIPGRREWLPSSPIPPEGTQGAKLDTDLMFLPRLSRHSLGKGGRDGDGKVHVVYAACSPERLGTLGPEATRIELSGQNNVAAVAEQLARPGRTVHWRVDTEEGTRDGAEALTGKAWSYTYVNPYSDENAEPLPPGRCQKYATSSPVNFTDFELSGKPVTVSSVAVDAREYGSEKYNYTLVSGRVCFNVTDATAGVQKMQLRIVTPAGPLALKMGNAGSGTTFYETCFTDDAAEKLSSSAGDPPFQGDWLPHKAGLMKILASYPGEKASARMLVKDHGDRFRDFPGMLDWSLELCYNGWEDAYEDWSAGEAERIRKRDEEAARPWCEDPITAMPSQSPSKFLCKKKSDCPKETCKKPICKKKTGKCKYKKINKSPPGSSCTKKQDCCSKKCKKGVCK</sequence>